<dbReference type="Proteomes" id="UP001258315">
    <property type="component" value="Unassembled WGS sequence"/>
</dbReference>
<comment type="caution">
    <text evidence="1">The sequence shown here is derived from an EMBL/GenBank/DDBJ whole genome shotgun (WGS) entry which is preliminary data.</text>
</comment>
<name>A0ABU3GP84_9SPHI</name>
<accession>A0ABU3GP84</accession>
<dbReference type="EMBL" id="JAVLVU010000001">
    <property type="protein sequence ID" value="MDT3401598.1"/>
    <property type="molecule type" value="Genomic_DNA"/>
</dbReference>
<evidence type="ECO:0000313" key="1">
    <source>
        <dbReference type="EMBL" id="MDT3401598.1"/>
    </source>
</evidence>
<protein>
    <submittedName>
        <fullName evidence="1">Alpha-E superfamily protein</fullName>
    </submittedName>
</protein>
<organism evidence="1 2">
    <name type="scientific">Mucilaginibacter terrae</name>
    <dbReference type="NCBI Taxonomy" id="1955052"/>
    <lineage>
        <taxon>Bacteria</taxon>
        <taxon>Pseudomonadati</taxon>
        <taxon>Bacteroidota</taxon>
        <taxon>Sphingobacteriia</taxon>
        <taxon>Sphingobacteriales</taxon>
        <taxon>Sphingobacteriaceae</taxon>
        <taxon>Mucilaginibacter</taxon>
    </lineage>
</organism>
<dbReference type="RefSeq" id="WP_311947496.1">
    <property type="nucleotide sequence ID" value="NZ_JAVLVU010000001.1"/>
</dbReference>
<reference evidence="2" key="1">
    <citation type="submission" date="2023-07" db="EMBL/GenBank/DDBJ databases">
        <title>Functional and genomic diversity of the sorghum phyllosphere microbiome.</title>
        <authorList>
            <person name="Shade A."/>
        </authorList>
    </citation>
    <scope>NUCLEOTIDE SEQUENCE [LARGE SCALE GENOMIC DNA]</scope>
    <source>
        <strain evidence="2">SORGH_AS_0422</strain>
    </source>
</reference>
<evidence type="ECO:0000313" key="2">
    <source>
        <dbReference type="Proteomes" id="UP001258315"/>
    </source>
</evidence>
<proteinExistence type="predicted"/>
<gene>
    <name evidence="1" type="ORF">QE417_000670</name>
</gene>
<sequence length="174" mass="20772">MGVTTYSLQNIKKELQHLSSNQLAELCLRLTKYKKENKELLSYLMFEAHNETSYIEGVKQEMDELFAEINSHYYYQAKSLRKILRLVTKHSKFMASKPAEIDLLLHFCKQYGKYINKNIGYKPLKQLLHRQLEKIAKLISGLHEDLQYDYKTEFENVVLQADEHYSWINKRDYL</sequence>
<keyword evidence="2" id="KW-1185">Reference proteome</keyword>